<dbReference type="Gene3D" id="3.30.70.100">
    <property type="match status" value="1"/>
</dbReference>
<dbReference type="Gene3D" id="1.25.40.10">
    <property type="entry name" value="Tetratricopeptide repeat domain"/>
    <property type="match status" value="1"/>
</dbReference>
<sequence length="742" mass="83070">MRMFPTLGALGRCYRECQRSRGVFSYEHFQTWGPSVPVAIVTGFFCAYVWVRIRPYFTDDPDELQQVADSHDFKDVRTFLNGLHEQMIDMWYTTFGWTRNPRPRDTNRNGKQIQELKHQTRSSTTETISKEGEDMLLSKRPTDGEMRSQLTESILGTMAFKSHVAREDVTTLKQRLNDMSGGQVHQVAETSYVLQTRLPITPDLLTEALALAQYGAALDPQCTLQLGSWGIIVHRGDKLELLKFQGGPVPVVLDASRETDHELRVEGLFLEGVQMRAATSVKNIPLTSKSLIKGGFAHDQGAGWMDVLFIEEPPRHEIGLDSSVVYATKSVDFEGSTLTLRSGFVHVGFQPKPRKSQDSVNIFLLGMFILVIAMLPRSFWWPIFGKVVLPVLQLAALSVGWVLGRYVLLGEWPFEKKHESMMDMGNLQWSEDGGHLSSVPKTDNANVRSQMIQKFETRPSASNSGVDGRQTLEYHTDYWQKTLVEMNRAVQLEPQNDLPLRIRGCLKGLTCDYHGAIVDLNSAIQHRHDSRAIPAYVERGVFKFLQGDCEGAVLDFDTAIHYGPEQPLEVIRLRSLVRKILDDQRELAMLKTEIGQRKPGASGLQSSSEKVEKSEKLDEVVDKVSAQKASVDKAAKQFPPSQTMDLQYNSLCCESCISKIKTALLKMPDVESVSVDMYANRVSVTGRVAPPKLLQVSSKMSPNKVITLIPADSESEINLLPGAEEMSMLEFNSTASPFPATP</sequence>
<dbReference type="InterPro" id="IPR011990">
    <property type="entry name" value="TPR-like_helical_dom_sf"/>
</dbReference>
<dbReference type="InterPro" id="IPR006121">
    <property type="entry name" value="HMA_dom"/>
</dbReference>
<dbReference type="InterPro" id="IPR036163">
    <property type="entry name" value="HMA_dom_sf"/>
</dbReference>
<dbReference type="Proteomes" id="UP001497512">
    <property type="component" value="Chromosome 5"/>
</dbReference>
<proteinExistence type="predicted"/>
<gene>
    <name evidence="4" type="ORF">CSSPTR1EN2_LOCUS18516</name>
</gene>
<organism evidence="4 5">
    <name type="scientific">Sphagnum troendelagicum</name>
    <dbReference type="NCBI Taxonomy" id="128251"/>
    <lineage>
        <taxon>Eukaryota</taxon>
        <taxon>Viridiplantae</taxon>
        <taxon>Streptophyta</taxon>
        <taxon>Embryophyta</taxon>
        <taxon>Bryophyta</taxon>
        <taxon>Sphagnophytina</taxon>
        <taxon>Sphagnopsida</taxon>
        <taxon>Sphagnales</taxon>
        <taxon>Sphagnaceae</taxon>
        <taxon>Sphagnum</taxon>
    </lineage>
</organism>
<name>A0ABP0UQ08_9BRYO</name>
<dbReference type="SUPFAM" id="SSF48452">
    <property type="entry name" value="TPR-like"/>
    <property type="match status" value="1"/>
</dbReference>
<evidence type="ECO:0000256" key="1">
    <source>
        <dbReference type="SAM" id="MobiDB-lite"/>
    </source>
</evidence>
<feature type="transmembrane region" description="Helical" evidence="2">
    <location>
        <begin position="31"/>
        <end position="51"/>
    </location>
</feature>
<evidence type="ECO:0000313" key="4">
    <source>
        <dbReference type="EMBL" id="CAK9226992.1"/>
    </source>
</evidence>
<dbReference type="SUPFAM" id="SSF55008">
    <property type="entry name" value="HMA, heavy metal-associated domain"/>
    <property type="match status" value="1"/>
</dbReference>
<evidence type="ECO:0000259" key="3">
    <source>
        <dbReference type="PROSITE" id="PS50846"/>
    </source>
</evidence>
<keyword evidence="2" id="KW-1133">Transmembrane helix</keyword>
<feature type="compositionally biased region" description="Basic and acidic residues" evidence="1">
    <location>
        <begin position="102"/>
        <end position="118"/>
    </location>
</feature>
<dbReference type="CDD" id="cd00371">
    <property type="entry name" value="HMA"/>
    <property type="match status" value="1"/>
</dbReference>
<protein>
    <recommendedName>
        <fullName evidence="3">HMA domain-containing protein</fullName>
    </recommendedName>
</protein>
<keyword evidence="5" id="KW-1185">Reference proteome</keyword>
<dbReference type="EMBL" id="OZ019897">
    <property type="protein sequence ID" value="CAK9226992.1"/>
    <property type="molecule type" value="Genomic_DNA"/>
</dbReference>
<keyword evidence="2" id="KW-0472">Membrane</keyword>
<feature type="region of interest" description="Disordered" evidence="1">
    <location>
        <begin position="102"/>
        <end position="132"/>
    </location>
</feature>
<dbReference type="PROSITE" id="PS50846">
    <property type="entry name" value="HMA_2"/>
    <property type="match status" value="1"/>
</dbReference>
<evidence type="ECO:0000256" key="2">
    <source>
        <dbReference type="SAM" id="Phobius"/>
    </source>
</evidence>
<evidence type="ECO:0000313" key="5">
    <source>
        <dbReference type="Proteomes" id="UP001497512"/>
    </source>
</evidence>
<dbReference type="Pfam" id="PF00403">
    <property type="entry name" value="HMA"/>
    <property type="match status" value="1"/>
</dbReference>
<accession>A0ABP0UQ08</accession>
<reference evidence="4" key="1">
    <citation type="submission" date="2024-02" db="EMBL/GenBank/DDBJ databases">
        <authorList>
            <consortium name="ELIXIR-Norway"/>
            <consortium name="Elixir Norway"/>
        </authorList>
    </citation>
    <scope>NUCLEOTIDE SEQUENCE</scope>
</reference>
<feature type="transmembrane region" description="Helical" evidence="2">
    <location>
        <begin position="362"/>
        <end position="381"/>
    </location>
</feature>
<feature type="domain" description="HMA" evidence="3">
    <location>
        <begin position="642"/>
        <end position="705"/>
    </location>
</feature>
<keyword evidence="2" id="KW-0812">Transmembrane</keyword>